<dbReference type="EMBL" id="CAJOBE010004153">
    <property type="protein sequence ID" value="CAF3918710.1"/>
    <property type="molecule type" value="Genomic_DNA"/>
</dbReference>
<evidence type="ECO:0000313" key="6">
    <source>
        <dbReference type="EMBL" id="CAF0870383.1"/>
    </source>
</evidence>
<dbReference type="EMBL" id="CAJNOU010000104">
    <property type="protein sequence ID" value="CAF0866514.1"/>
    <property type="molecule type" value="Genomic_DNA"/>
</dbReference>
<evidence type="ECO:0000313" key="2">
    <source>
        <dbReference type="EMBL" id="CAF0790649.1"/>
    </source>
</evidence>
<dbReference type="GO" id="GO:0007018">
    <property type="term" value="P:microtubule-based movement"/>
    <property type="evidence" value="ECO:0007669"/>
    <property type="project" value="TreeGrafter"/>
</dbReference>
<dbReference type="Gene3D" id="3.30.1140.40">
    <property type="entry name" value="Tctex-1"/>
    <property type="match status" value="1"/>
</dbReference>
<dbReference type="Proteomes" id="UP000663874">
    <property type="component" value="Unassembled WGS sequence"/>
</dbReference>
<dbReference type="CDD" id="cd21451">
    <property type="entry name" value="DLC-like_TCTEX1D"/>
    <property type="match status" value="1"/>
</dbReference>
<dbReference type="GO" id="GO:0005868">
    <property type="term" value="C:cytoplasmic dynein complex"/>
    <property type="evidence" value="ECO:0007669"/>
    <property type="project" value="TreeGrafter"/>
</dbReference>
<name>A0A819IIF1_9BILA</name>
<evidence type="ECO:0000313" key="4">
    <source>
        <dbReference type="EMBL" id="CAF0862390.1"/>
    </source>
</evidence>
<dbReference type="Proteomes" id="UP000663836">
    <property type="component" value="Unassembled WGS sequence"/>
</dbReference>
<dbReference type="Proteomes" id="UP000663823">
    <property type="component" value="Unassembled WGS sequence"/>
</dbReference>
<dbReference type="EMBL" id="CAJNOL010000129">
    <property type="protein sequence ID" value="CAF0870383.1"/>
    <property type="molecule type" value="Genomic_DNA"/>
</dbReference>
<organism evidence="10 12">
    <name type="scientific">Rotaria sordida</name>
    <dbReference type="NCBI Taxonomy" id="392033"/>
    <lineage>
        <taxon>Eukaryota</taxon>
        <taxon>Metazoa</taxon>
        <taxon>Spiralia</taxon>
        <taxon>Gnathifera</taxon>
        <taxon>Rotifera</taxon>
        <taxon>Eurotatoria</taxon>
        <taxon>Bdelloidea</taxon>
        <taxon>Philodinida</taxon>
        <taxon>Philodinidae</taxon>
        <taxon>Rotaria</taxon>
    </lineage>
</organism>
<evidence type="ECO:0000256" key="1">
    <source>
        <dbReference type="ARBA" id="ARBA00005361"/>
    </source>
</evidence>
<gene>
    <name evidence="10" type="ORF">FNK824_LOCUS21495</name>
    <name evidence="8" type="ORF">JBS370_LOCUS10643</name>
    <name evidence="4" type="ORF">JXQ802_LOCUS7253</name>
    <name evidence="6" type="ORF">JXQ802_LOCUS7647</name>
    <name evidence="9" type="ORF">OTI717_LOCUS23209</name>
    <name evidence="3" type="ORF">PYM288_LOCUS4184</name>
    <name evidence="7" type="ORF">RFH988_LOCUS10379</name>
    <name evidence="5" type="ORF">SEV965_LOCUS3883</name>
    <name evidence="2" type="ORF">ZHD862_LOCUS1889</name>
</gene>
<dbReference type="PANTHER" id="PTHR21255:SF7">
    <property type="entry name" value="DYNEIN LIGHT CHAIN TCTEX-TYPE PROTEIN 2B"/>
    <property type="match status" value="1"/>
</dbReference>
<evidence type="ECO:0000313" key="3">
    <source>
        <dbReference type="EMBL" id="CAF0792127.1"/>
    </source>
</evidence>
<sequence>MNYSNAISNLNFSSNIHSKSSRSFNTNEVKQMLEQLIQQIIDKQNEYDCDKCTQLSKDLSQIIKDAMKSLNYEQYKYVIQVVLGQCQDDNLMMTCRCLWDIETDNYASYVYSNTKIFCAVTVFGLFYY</sequence>
<dbReference type="Pfam" id="PF03645">
    <property type="entry name" value="Tctex-1"/>
    <property type="match status" value="1"/>
</dbReference>
<comment type="similarity">
    <text evidence="1">Belongs to the dynein light chain Tctex-type family.</text>
</comment>
<dbReference type="GO" id="GO:0005737">
    <property type="term" value="C:cytoplasm"/>
    <property type="evidence" value="ECO:0007669"/>
    <property type="project" value="TreeGrafter"/>
</dbReference>
<dbReference type="AlphaFoldDB" id="A0A819IIF1"/>
<dbReference type="EMBL" id="CAJNOH010000037">
    <property type="protein sequence ID" value="CAF0792127.1"/>
    <property type="molecule type" value="Genomic_DNA"/>
</dbReference>
<dbReference type="Proteomes" id="UP000663870">
    <property type="component" value="Unassembled WGS sequence"/>
</dbReference>
<dbReference type="InterPro" id="IPR005334">
    <property type="entry name" value="Tctex-1-like"/>
</dbReference>
<accession>A0A819IIF1</accession>
<dbReference type="EMBL" id="CAJOAX010004097">
    <property type="protein sequence ID" value="CAF3889756.1"/>
    <property type="molecule type" value="Genomic_DNA"/>
</dbReference>
<comment type="caution">
    <text evidence="10">The sequence shown here is derived from an EMBL/GenBank/DDBJ whole genome shotgun (WGS) entry which is preliminary data.</text>
</comment>
<dbReference type="OrthoDB" id="10248487at2759"/>
<evidence type="ECO:0000313" key="9">
    <source>
        <dbReference type="EMBL" id="CAF3889756.1"/>
    </source>
</evidence>
<dbReference type="InterPro" id="IPR038586">
    <property type="entry name" value="Tctex-1-like_sf"/>
</dbReference>
<dbReference type="Proteomes" id="UP000663854">
    <property type="component" value="Unassembled WGS sequence"/>
</dbReference>
<keyword evidence="11" id="KW-1185">Reference proteome</keyword>
<dbReference type="EMBL" id="CAJOBD010000783">
    <property type="protein sequence ID" value="CAF3718606.1"/>
    <property type="molecule type" value="Genomic_DNA"/>
</dbReference>
<evidence type="ECO:0008006" key="13">
    <source>
        <dbReference type="Google" id="ProtNLM"/>
    </source>
</evidence>
<dbReference type="GO" id="GO:0045505">
    <property type="term" value="F:dynein intermediate chain binding"/>
    <property type="evidence" value="ECO:0007669"/>
    <property type="project" value="TreeGrafter"/>
</dbReference>
<dbReference type="EMBL" id="CAJNOL010000120">
    <property type="protein sequence ID" value="CAF0862390.1"/>
    <property type="molecule type" value="Genomic_DNA"/>
</dbReference>
<evidence type="ECO:0000313" key="7">
    <source>
        <dbReference type="EMBL" id="CAF0928038.1"/>
    </source>
</evidence>
<proteinExistence type="inferred from homology"/>
<dbReference type="EMBL" id="CAJNOT010000035">
    <property type="protein sequence ID" value="CAF0790649.1"/>
    <property type="molecule type" value="Genomic_DNA"/>
</dbReference>
<dbReference type="PANTHER" id="PTHR21255">
    <property type="entry name" value="T-COMPLEX-ASSOCIATED-TESTIS-EXPRESSED 1/ DYNEIN LIGHT CHAIN"/>
    <property type="match status" value="1"/>
</dbReference>
<evidence type="ECO:0000313" key="8">
    <source>
        <dbReference type="EMBL" id="CAF3718606.1"/>
    </source>
</evidence>
<dbReference type="Proteomes" id="UP000663864">
    <property type="component" value="Unassembled WGS sequence"/>
</dbReference>
<evidence type="ECO:0000313" key="11">
    <source>
        <dbReference type="Proteomes" id="UP000663870"/>
    </source>
</evidence>
<dbReference type="EMBL" id="CAJNOO010000387">
    <property type="protein sequence ID" value="CAF0928038.1"/>
    <property type="molecule type" value="Genomic_DNA"/>
</dbReference>
<evidence type="ECO:0000313" key="5">
    <source>
        <dbReference type="EMBL" id="CAF0866514.1"/>
    </source>
</evidence>
<reference evidence="10" key="1">
    <citation type="submission" date="2021-02" db="EMBL/GenBank/DDBJ databases">
        <authorList>
            <person name="Nowell W R."/>
        </authorList>
    </citation>
    <scope>NUCLEOTIDE SEQUENCE</scope>
</reference>
<evidence type="ECO:0000313" key="10">
    <source>
        <dbReference type="EMBL" id="CAF3918710.1"/>
    </source>
</evidence>
<dbReference type="Proteomes" id="UP000663889">
    <property type="component" value="Unassembled WGS sequence"/>
</dbReference>
<protein>
    <recommendedName>
        <fullName evidence="13">Dynein light chain</fullName>
    </recommendedName>
</protein>
<evidence type="ECO:0000313" key="12">
    <source>
        <dbReference type="Proteomes" id="UP000663874"/>
    </source>
</evidence>
<dbReference type="Proteomes" id="UP000663882">
    <property type="component" value="Unassembled WGS sequence"/>
</dbReference>